<dbReference type="GO" id="GO:0016020">
    <property type="term" value="C:membrane"/>
    <property type="evidence" value="ECO:0007669"/>
    <property type="project" value="InterPro"/>
</dbReference>
<dbReference type="AlphaFoldDB" id="A0A0A0K537"/>
<dbReference type="STRING" id="3659.A0A0A0K537"/>
<dbReference type="OMA" id="LQWIANF"/>
<evidence type="ECO:0008006" key="3">
    <source>
        <dbReference type="Google" id="ProtNLM"/>
    </source>
</evidence>
<dbReference type="Proteomes" id="UP000029981">
    <property type="component" value="Chromosome 7"/>
</dbReference>
<dbReference type="InterPro" id="IPR027272">
    <property type="entry name" value="Piezo"/>
</dbReference>
<organism evidence="1 2">
    <name type="scientific">Cucumis sativus</name>
    <name type="common">Cucumber</name>
    <dbReference type="NCBI Taxonomy" id="3659"/>
    <lineage>
        <taxon>Eukaryota</taxon>
        <taxon>Viridiplantae</taxon>
        <taxon>Streptophyta</taxon>
        <taxon>Embryophyta</taxon>
        <taxon>Tracheophyta</taxon>
        <taxon>Spermatophyta</taxon>
        <taxon>Magnoliopsida</taxon>
        <taxon>eudicotyledons</taxon>
        <taxon>Gunneridae</taxon>
        <taxon>Pentapetalae</taxon>
        <taxon>rosids</taxon>
        <taxon>fabids</taxon>
        <taxon>Cucurbitales</taxon>
        <taxon>Cucurbitaceae</taxon>
        <taxon>Benincaseae</taxon>
        <taxon>Cucumis</taxon>
    </lineage>
</organism>
<dbReference type="GO" id="GO:0008381">
    <property type="term" value="F:mechanosensitive monoatomic ion channel activity"/>
    <property type="evidence" value="ECO:0007669"/>
    <property type="project" value="InterPro"/>
</dbReference>
<gene>
    <name evidence="1" type="ORF">Csa_7G391790</name>
</gene>
<dbReference type="PANTHER" id="PTHR13167">
    <property type="entry name" value="PIEZO-TYPE MECHANOSENSITIVE ION CHANNEL COMPONENT"/>
    <property type="match status" value="1"/>
</dbReference>
<keyword evidence="2" id="KW-1185">Reference proteome</keyword>
<reference evidence="1 2" key="3">
    <citation type="journal article" date="2010" name="BMC Genomics">
        <title>Transcriptome sequencing and comparative analysis of cucumber flowers with different sex types.</title>
        <authorList>
            <person name="Guo S."/>
            <person name="Zheng Y."/>
            <person name="Joung J.G."/>
            <person name="Liu S."/>
            <person name="Zhang Z."/>
            <person name="Crasta O.R."/>
            <person name="Sobral B.W."/>
            <person name="Xu Y."/>
            <person name="Huang S."/>
            <person name="Fei Z."/>
        </authorList>
    </citation>
    <scope>NUCLEOTIDE SEQUENCE [LARGE SCALE GENOMIC DNA]</scope>
    <source>
        <strain evidence="2">cv. 9930</strain>
    </source>
</reference>
<dbReference type="EMBL" id="CM002928">
    <property type="protein sequence ID" value="KGN44855.1"/>
    <property type="molecule type" value="Genomic_DNA"/>
</dbReference>
<evidence type="ECO:0000313" key="2">
    <source>
        <dbReference type="Proteomes" id="UP000029981"/>
    </source>
</evidence>
<name>A0A0A0K537_CUCSA</name>
<reference evidence="1 2" key="2">
    <citation type="journal article" date="2009" name="PLoS ONE">
        <title>An integrated genetic and cytogenetic map of the cucumber genome.</title>
        <authorList>
            <person name="Ren Y."/>
            <person name="Zhang Z."/>
            <person name="Liu J."/>
            <person name="Staub J.E."/>
            <person name="Han Y."/>
            <person name="Cheng Z."/>
            <person name="Li X."/>
            <person name="Lu J."/>
            <person name="Miao H."/>
            <person name="Kang H."/>
            <person name="Xie B."/>
            <person name="Gu X."/>
            <person name="Wang X."/>
            <person name="Du Y."/>
            <person name="Jin W."/>
            <person name="Huang S."/>
        </authorList>
    </citation>
    <scope>NUCLEOTIDE SEQUENCE [LARGE SCALE GENOMIC DNA]</scope>
    <source>
        <strain evidence="2">cv. 9930</strain>
    </source>
</reference>
<dbReference type="Gramene" id="KGN44855">
    <property type="protein sequence ID" value="KGN44855"/>
    <property type="gene ID" value="Csa_7G391790"/>
</dbReference>
<protein>
    <recommendedName>
        <fullName evidence="3">Piezo non-specific cation channel R-Ras-binding domain-containing protein</fullName>
    </recommendedName>
</protein>
<sequence length="190" mass="21951">MAGSHLRVASCLLLPAIQIIVGISRPSWVSLPFFIGSCVGLVDWSLTSNFLGLFRWWRPLQLYAGFSIFLVYVYQLPVEYPSMLKWVAEFIGLFKISSNSEWPEICSNVSLILFYIMLSCVKCDLEEMDFIMSMRESNLVEQLLPSKHSFFIRELRSGVKHTNVLLRREVFRTFTINFFTYGFPSHGVLI</sequence>
<dbReference type="PANTHER" id="PTHR13167:SF25">
    <property type="entry name" value="PIEZO-TYPE MECHANOSENSITIVE ION CHANNEL COMPONENT"/>
    <property type="match status" value="1"/>
</dbReference>
<proteinExistence type="predicted"/>
<evidence type="ECO:0000313" key="1">
    <source>
        <dbReference type="EMBL" id="KGN44855.1"/>
    </source>
</evidence>
<reference evidence="1 2" key="4">
    <citation type="journal article" date="2011" name="BMC Genomics">
        <title>RNA-Seq improves annotation of protein-coding genes in the cucumber genome.</title>
        <authorList>
            <person name="Li Z."/>
            <person name="Zhang Z."/>
            <person name="Yan P."/>
            <person name="Huang S."/>
            <person name="Fei Z."/>
            <person name="Lin K."/>
        </authorList>
    </citation>
    <scope>NUCLEOTIDE SEQUENCE [LARGE SCALE GENOMIC DNA]</scope>
    <source>
        <strain evidence="2">cv. 9930</strain>
    </source>
</reference>
<reference evidence="1 2" key="1">
    <citation type="journal article" date="2009" name="Nat. Genet.">
        <title>The genome of the cucumber, Cucumis sativus L.</title>
        <authorList>
            <person name="Huang S."/>
            <person name="Li R."/>
            <person name="Zhang Z."/>
            <person name="Li L."/>
            <person name="Gu X."/>
            <person name="Fan W."/>
            <person name="Lucas W.J."/>
            <person name="Wang X."/>
            <person name="Xie B."/>
            <person name="Ni P."/>
            <person name="Ren Y."/>
            <person name="Zhu H."/>
            <person name="Li J."/>
            <person name="Lin K."/>
            <person name="Jin W."/>
            <person name="Fei Z."/>
            <person name="Li G."/>
            <person name="Staub J."/>
            <person name="Kilian A."/>
            <person name="van der Vossen E.A."/>
            <person name="Wu Y."/>
            <person name="Guo J."/>
            <person name="He J."/>
            <person name="Jia Z."/>
            <person name="Ren Y."/>
            <person name="Tian G."/>
            <person name="Lu Y."/>
            <person name="Ruan J."/>
            <person name="Qian W."/>
            <person name="Wang M."/>
            <person name="Huang Q."/>
            <person name="Li B."/>
            <person name="Xuan Z."/>
            <person name="Cao J."/>
            <person name="Asan"/>
            <person name="Wu Z."/>
            <person name="Zhang J."/>
            <person name="Cai Q."/>
            <person name="Bai Y."/>
            <person name="Zhao B."/>
            <person name="Han Y."/>
            <person name="Li Y."/>
            <person name="Li X."/>
            <person name="Wang S."/>
            <person name="Shi Q."/>
            <person name="Liu S."/>
            <person name="Cho W.K."/>
            <person name="Kim J.Y."/>
            <person name="Xu Y."/>
            <person name="Heller-Uszynska K."/>
            <person name="Miao H."/>
            <person name="Cheng Z."/>
            <person name="Zhang S."/>
            <person name="Wu J."/>
            <person name="Yang Y."/>
            <person name="Kang H."/>
            <person name="Li M."/>
            <person name="Liang H."/>
            <person name="Ren X."/>
            <person name="Shi Z."/>
            <person name="Wen M."/>
            <person name="Jian M."/>
            <person name="Yang H."/>
            <person name="Zhang G."/>
            <person name="Yang Z."/>
            <person name="Chen R."/>
            <person name="Liu S."/>
            <person name="Li J."/>
            <person name="Ma L."/>
            <person name="Liu H."/>
            <person name="Zhou Y."/>
            <person name="Zhao J."/>
            <person name="Fang X."/>
            <person name="Li G."/>
            <person name="Fang L."/>
            <person name="Li Y."/>
            <person name="Liu D."/>
            <person name="Zheng H."/>
            <person name="Zhang Y."/>
            <person name="Qin N."/>
            <person name="Li Z."/>
            <person name="Yang G."/>
            <person name="Yang S."/>
            <person name="Bolund L."/>
            <person name="Kristiansen K."/>
            <person name="Zheng H."/>
            <person name="Li S."/>
            <person name="Zhang X."/>
            <person name="Yang H."/>
            <person name="Wang J."/>
            <person name="Sun R."/>
            <person name="Zhang B."/>
            <person name="Jiang S."/>
            <person name="Wang J."/>
            <person name="Du Y."/>
            <person name="Li S."/>
        </authorList>
    </citation>
    <scope>NUCLEOTIDE SEQUENCE [LARGE SCALE GENOMIC DNA]</scope>
    <source>
        <strain evidence="2">cv. 9930</strain>
    </source>
</reference>
<accession>A0A0A0K537</accession>